<evidence type="ECO:0000313" key="2">
    <source>
        <dbReference type="Proteomes" id="UP001170379"/>
    </source>
</evidence>
<reference evidence="1" key="1">
    <citation type="submission" date="2018-03" db="EMBL/GenBank/DDBJ databases">
        <authorList>
            <person name="Nunes O.C."/>
            <person name="Lopes A.R."/>
            <person name="Froufe H."/>
            <person name="Munoz-Merida A."/>
            <person name="Barroso C."/>
            <person name="Egas C."/>
        </authorList>
    </citation>
    <scope>NUCLEOTIDE SEQUENCE</scope>
    <source>
        <strain evidence="1">ON4</strain>
    </source>
</reference>
<evidence type="ECO:0008006" key="3">
    <source>
        <dbReference type="Google" id="ProtNLM"/>
    </source>
</evidence>
<keyword evidence="2" id="KW-1185">Reference proteome</keyword>
<dbReference type="RefSeq" id="WP_026937180.1">
    <property type="nucleotide sequence ID" value="NZ_PXVD01000016.1"/>
</dbReference>
<name>A0ABT7CB32_9MICO</name>
<dbReference type="InterPro" id="IPR049249">
    <property type="entry name" value="DUF6882"/>
</dbReference>
<comment type="caution">
    <text evidence="1">The sequence shown here is derived from an EMBL/GenBank/DDBJ whole genome shotgun (WGS) entry which is preliminary data.</text>
</comment>
<dbReference type="Pfam" id="PF21813">
    <property type="entry name" value="DUF6882"/>
    <property type="match status" value="1"/>
</dbReference>
<accession>A0ABT7CB32</accession>
<evidence type="ECO:0000313" key="1">
    <source>
        <dbReference type="EMBL" id="MDJ1371851.1"/>
    </source>
</evidence>
<dbReference type="Proteomes" id="UP001170379">
    <property type="component" value="Unassembled WGS sequence"/>
</dbReference>
<organism evidence="1 2">
    <name type="scientific">Gulosibacter molinativorax</name>
    <dbReference type="NCBI Taxonomy" id="256821"/>
    <lineage>
        <taxon>Bacteria</taxon>
        <taxon>Bacillati</taxon>
        <taxon>Actinomycetota</taxon>
        <taxon>Actinomycetes</taxon>
        <taxon>Micrococcales</taxon>
        <taxon>Microbacteriaceae</taxon>
        <taxon>Gulosibacter</taxon>
    </lineage>
</organism>
<proteinExistence type="predicted"/>
<gene>
    <name evidence="1" type="ORF">C7K25_10815</name>
</gene>
<reference evidence="1" key="2">
    <citation type="journal article" date="2022" name="Sci. Rep.">
        <title>In silico prediction of the enzymes involved in the degradation of the herbicide molinate by Gulosibacter molinativorax ON4T.</title>
        <authorList>
            <person name="Lopes A.R."/>
            <person name="Bunin E."/>
            <person name="Viana A.T."/>
            <person name="Froufe H."/>
            <person name="Munoz-Merida A."/>
            <person name="Pinho D."/>
            <person name="Figueiredo J."/>
            <person name="Barroso C."/>
            <person name="Vaz-Moreira I."/>
            <person name="Bellanger X."/>
            <person name="Egas C."/>
            <person name="Nunes O.C."/>
        </authorList>
    </citation>
    <scope>NUCLEOTIDE SEQUENCE</scope>
    <source>
        <strain evidence="1">ON4</strain>
    </source>
</reference>
<dbReference type="EMBL" id="PXVD01000016">
    <property type="protein sequence ID" value="MDJ1371851.1"/>
    <property type="molecule type" value="Genomic_DNA"/>
</dbReference>
<sequence length="234" mass="25324">MISEHLRDLAAMSLFSHVHAETEMTALTLDSQWQVDLDNATVTFIKDSETFTYPVQLIGSIAQSAGTWMWGWQSSHEDRLPGKALQLAKLVHDRGVSLDIPELKTPVITLSDTPSLVLRLAAEALGGGFHTLTVDAGRGLTLLFAVDMGPLRPLSGQELVDVTMQGADLGVTENHLDALECYARHVGLDYSVTSHDPLTAAIGSQAGGIEIETDESGRLVSLREQPVKVQRRAS</sequence>
<protein>
    <recommendedName>
        <fullName evidence="3">Histidine kinase</fullName>
    </recommendedName>
</protein>